<comment type="caution">
    <text evidence="10">The sequence shown here is derived from an EMBL/GenBank/DDBJ whole genome shotgun (WGS) entry which is preliminary data.</text>
</comment>
<dbReference type="NCBIfam" id="NF008049">
    <property type="entry name" value="PRK10782.1"/>
    <property type="match status" value="1"/>
</dbReference>
<dbReference type="AlphaFoldDB" id="A0A8J3I8A8"/>
<keyword evidence="11" id="KW-1185">Reference proteome</keyword>
<evidence type="ECO:0000313" key="11">
    <source>
        <dbReference type="Proteomes" id="UP000612362"/>
    </source>
</evidence>
<dbReference type="PROSITE" id="PS50928">
    <property type="entry name" value="ABC_TM1"/>
    <property type="match status" value="1"/>
</dbReference>
<feature type="transmembrane region" description="Helical" evidence="8">
    <location>
        <begin position="191"/>
        <end position="214"/>
    </location>
</feature>
<keyword evidence="5 8" id="KW-0812">Transmembrane</keyword>
<dbReference type="GO" id="GO:0048473">
    <property type="term" value="P:D-methionine transmembrane transport"/>
    <property type="evidence" value="ECO:0007669"/>
    <property type="project" value="TreeGrafter"/>
</dbReference>
<dbReference type="EMBL" id="BNJF01000005">
    <property type="protein sequence ID" value="GHO49306.1"/>
    <property type="molecule type" value="Genomic_DNA"/>
</dbReference>
<keyword evidence="6 8" id="KW-1133">Transmembrane helix</keyword>
<dbReference type="RefSeq" id="WP_220198446.1">
    <property type="nucleotide sequence ID" value="NZ_BNJF01000005.1"/>
</dbReference>
<feature type="transmembrane region" description="Helical" evidence="8">
    <location>
        <begin position="84"/>
        <end position="107"/>
    </location>
</feature>
<evidence type="ECO:0000256" key="5">
    <source>
        <dbReference type="ARBA" id="ARBA00022692"/>
    </source>
</evidence>
<proteinExistence type="inferred from homology"/>
<gene>
    <name evidence="10" type="ORF">KSX_74690</name>
</gene>
<keyword evidence="4" id="KW-1003">Cell membrane</keyword>
<comment type="subcellular location">
    <subcellularLocation>
        <location evidence="1 8">Cell membrane</location>
        <topology evidence="1 8">Multi-pass membrane protein</topology>
    </subcellularLocation>
</comment>
<dbReference type="PANTHER" id="PTHR30450:SF1">
    <property type="entry name" value="D-METHIONINE TRANSPORT SYSTEM PERMEASE PROTEIN METI-RELATED"/>
    <property type="match status" value="1"/>
</dbReference>
<evidence type="ECO:0000256" key="8">
    <source>
        <dbReference type="RuleBase" id="RU363032"/>
    </source>
</evidence>
<dbReference type="GO" id="GO:0005886">
    <property type="term" value="C:plasma membrane"/>
    <property type="evidence" value="ECO:0007669"/>
    <property type="project" value="UniProtKB-SubCell"/>
</dbReference>
<accession>A0A8J3I8A8</accession>
<evidence type="ECO:0000256" key="3">
    <source>
        <dbReference type="ARBA" id="ARBA00022448"/>
    </source>
</evidence>
<comment type="similarity">
    <text evidence="2">Belongs to the binding-protein-dependent transport system permease family. CysTW subfamily.</text>
</comment>
<dbReference type="SUPFAM" id="SSF161098">
    <property type="entry name" value="MetI-like"/>
    <property type="match status" value="1"/>
</dbReference>
<keyword evidence="3 8" id="KW-0813">Transport</keyword>
<feature type="transmembrane region" description="Helical" evidence="8">
    <location>
        <begin position="149"/>
        <end position="171"/>
    </location>
</feature>
<dbReference type="InterPro" id="IPR035906">
    <property type="entry name" value="MetI-like_sf"/>
</dbReference>
<reference evidence="10" key="1">
    <citation type="submission" date="2020-10" db="EMBL/GenBank/DDBJ databases">
        <title>Taxonomic study of unclassified bacteria belonging to the class Ktedonobacteria.</title>
        <authorList>
            <person name="Yabe S."/>
            <person name="Wang C.M."/>
            <person name="Zheng Y."/>
            <person name="Sakai Y."/>
            <person name="Cavaletti L."/>
            <person name="Monciardini P."/>
            <person name="Donadio S."/>
        </authorList>
    </citation>
    <scope>NUCLEOTIDE SEQUENCE</scope>
    <source>
        <strain evidence="10">SOSP1-1</strain>
    </source>
</reference>
<evidence type="ECO:0000256" key="7">
    <source>
        <dbReference type="ARBA" id="ARBA00023136"/>
    </source>
</evidence>
<evidence type="ECO:0000313" key="10">
    <source>
        <dbReference type="EMBL" id="GHO49306.1"/>
    </source>
</evidence>
<evidence type="ECO:0000256" key="1">
    <source>
        <dbReference type="ARBA" id="ARBA00004651"/>
    </source>
</evidence>
<dbReference type="Gene3D" id="1.10.3720.10">
    <property type="entry name" value="MetI-like"/>
    <property type="match status" value="1"/>
</dbReference>
<feature type="transmembrane region" description="Helical" evidence="8">
    <location>
        <begin position="54"/>
        <end position="78"/>
    </location>
</feature>
<dbReference type="FunFam" id="1.10.3720.10:FF:000002">
    <property type="entry name" value="D-methionine ABC transporter permease MetI"/>
    <property type="match status" value="1"/>
</dbReference>
<dbReference type="Pfam" id="PF00528">
    <property type="entry name" value="BPD_transp_1"/>
    <property type="match status" value="1"/>
</dbReference>
<sequence length="220" mass="23081">MESGITSILPELWEATGETLQMVLISTLFTIVVGLPLGVLLVGTDRRGLFPAPALHQVLGVIVNIGRSLPFIILLVAITPLTRFIVGTSIGTDAAIVPLTIAAIPFFGRVAETSLREVDSGVVEAAKAMGCTNWQIVLKVLIPEALPSLVLGVTITIISLLGYSAIAGAVGAGGLGDLAISYGYQRFETDVMIVTVVLLIILVQGIQLLGNLIASKLTRR</sequence>
<dbReference type="InterPro" id="IPR000515">
    <property type="entry name" value="MetI-like"/>
</dbReference>
<name>A0A8J3I8A8_9CHLR</name>
<keyword evidence="7 8" id="KW-0472">Membrane</keyword>
<dbReference type="Proteomes" id="UP000612362">
    <property type="component" value="Unassembled WGS sequence"/>
</dbReference>
<protein>
    <submittedName>
        <fullName evidence="10">Metal ABC transporter permease</fullName>
    </submittedName>
</protein>
<organism evidence="10 11">
    <name type="scientific">Ktedonospora formicarum</name>
    <dbReference type="NCBI Taxonomy" id="2778364"/>
    <lineage>
        <taxon>Bacteria</taxon>
        <taxon>Bacillati</taxon>
        <taxon>Chloroflexota</taxon>
        <taxon>Ktedonobacteria</taxon>
        <taxon>Ktedonobacterales</taxon>
        <taxon>Ktedonobacteraceae</taxon>
        <taxon>Ktedonospora</taxon>
    </lineage>
</organism>
<feature type="domain" description="ABC transmembrane type-1" evidence="9">
    <location>
        <begin position="16"/>
        <end position="210"/>
    </location>
</feature>
<evidence type="ECO:0000256" key="2">
    <source>
        <dbReference type="ARBA" id="ARBA00007069"/>
    </source>
</evidence>
<evidence type="ECO:0000256" key="6">
    <source>
        <dbReference type="ARBA" id="ARBA00022989"/>
    </source>
</evidence>
<dbReference type="InterPro" id="IPR051322">
    <property type="entry name" value="AA_ABC_Transporter_Permease"/>
</dbReference>
<dbReference type="PANTHER" id="PTHR30450">
    <property type="entry name" value="ABC TRANSPORTER PERMEASE"/>
    <property type="match status" value="1"/>
</dbReference>
<evidence type="ECO:0000256" key="4">
    <source>
        <dbReference type="ARBA" id="ARBA00022475"/>
    </source>
</evidence>
<feature type="transmembrane region" description="Helical" evidence="8">
    <location>
        <begin position="20"/>
        <end position="42"/>
    </location>
</feature>
<evidence type="ECO:0000259" key="9">
    <source>
        <dbReference type="PROSITE" id="PS50928"/>
    </source>
</evidence>
<dbReference type="CDD" id="cd06261">
    <property type="entry name" value="TM_PBP2"/>
    <property type="match status" value="1"/>
</dbReference>